<accession>A0A157MCM4</accession>
<dbReference type="RefSeq" id="WP_025516223.1">
    <property type="nucleotide sequence ID" value="NZ_CP016340.1"/>
</dbReference>
<dbReference type="AlphaFoldDB" id="A0A157MCM4"/>
<feature type="domain" description="DUF1468" evidence="2">
    <location>
        <begin position="13"/>
        <end position="149"/>
    </location>
</feature>
<dbReference type="Pfam" id="PF07331">
    <property type="entry name" value="TctB"/>
    <property type="match status" value="1"/>
</dbReference>
<keyword evidence="1" id="KW-0812">Transmembrane</keyword>
<proteinExistence type="predicted"/>
<dbReference type="GeneID" id="56589521"/>
<evidence type="ECO:0000313" key="4">
    <source>
        <dbReference type="Proteomes" id="UP000076825"/>
    </source>
</evidence>
<dbReference type="EMBL" id="LT546645">
    <property type="protein sequence ID" value="SAI72534.1"/>
    <property type="molecule type" value="Genomic_DNA"/>
</dbReference>
<feature type="transmembrane region" description="Helical" evidence="1">
    <location>
        <begin position="124"/>
        <end position="144"/>
    </location>
</feature>
<name>A0A157MCM4_9BORD</name>
<protein>
    <submittedName>
        <fullName evidence="3">Membrane protein</fullName>
    </submittedName>
</protein>
<gene>
    <name evidence="3" type="ORF">SAMEA3906487_03239</name>
</gene>
<keyword evidence="1" id="KW-1133">Transmembrane helix</keyword>
<dbReference type="InterPro" id="IPR009936">
    <property type="entry name" value="DUF1468"/>
</dbReference>
<dbReference type="STRING" id="123899.SAMEA3906487_03239"/>
<evidence type="ECO:0000259" key="2">
    <source>
        <dbReference type="Pfam" id="PF07331"/>
    </source>
</evidence>
<reference evidence="3 4" key="1">
    <citation type="submission" date="2016-04" db="EMBL/GenBank/DDBJ databases">
        <authorList>
            <consortium name="Pathogen Informatics"/>
        </authorList>
    </citation>
    <scope>NUCLEOTIDE SEQUENCE [LARGE SCALE GENOMIC DNA]</scope>
    <source>
        <strain evidence="3 4">H044680328</strain>
    </source>
</reference>
<evidence type="ECO:0000256" key="1">
    <source>
        <dbReference type="SAM" id="Phobius"/>
    </source>
</evidence>
<dbReference type="KEGG" id="btrm:SAMEA390648703239"/>
<organism evidence="3 4">
    <name type="scientific">Bordetella trematum</name>
    <dbReference type="NCBI Taxonomy" id="123899"/>
    <lineage>
        <taxon>Bacteria</taxon>
        <taxon>Pseudomonadati</taxon>
        <taxon>Pseudomonadota</taxon>
        <taxon>Betaproteobacteria</taxon>
        <taxon>Burkholderiales</taxon>
        <taxon>Alcaligenaceae</taxon>
        <taxon>Bordetella</taxon>
    </lineage>
</organism>
<feature type="transmembrane region" description="Helical" evidence="1">
    <location>
        <begin position="12"/>
        <end position="31"/>
    </location>
</feature>
<feature type="transmembrane region" description="Helical" evidence="1">
    <location>
        <begin position="43"/>
        <end position="61"/>
    </location>
</feature>
<sequence>MQQDNRRKRREWVAGGVMIALGLGALAQATTYKLGTLAHMGPGMFPAILGVLLALLGLAILRAPAPDEQEEEHENPPPQWRGWGCILGGLIAFMVLGEYGGLVPATLALVFISALGDRQHTVKTAALLSIGVTILGVAIFAWGLQLQFPLFRWG</sequence>
<feature type="transmembrane region" description="Helical" evidence="1">
    <location>
        <begin position="82"/>
        <end position="112"/>
    </location>
</feature>
<dbReference type="eggNOG" id="ENOG5033ARK">
    <property type="taxonomic scope" value="Bacteria"/>
</dbReference>
<dbReference type="OrthoDB" id="8965982at2"/>
<keyword evidence="4" id="KW-1185">Reference proteome</keyword>
<dbReference type="PATRIC" id="fig|123899.6.peg.3235"/>
<keyword evidence="1" id="KW-0472">Membrane</keyword>
<evidence type="ECO:0000313" key="3">
    <source>
        <dbReference type="EMBL" id="SAI72534.1"/>
    </source>
</evidence>
<dbReference type="Proteomes" id="UP000076825">
    <property type="component" value="Chromosome 1"/>
</dbReference>